<keyword evidence="3" id="KW-0597">Phosphoprotein</keyword>
<evidence type="ECO:0000259" key="9">
    <source>
        <dbReference type="PROSITE" id="PS50113"/>
    </source>
</evidence>
<evidence type="ECO:0000259" key="7">
    <source>
        <dbReference type="PROSITE" id="PS50109"/>
    </source>
</evidence>
<dbReference type="PANTHER" id="PTHR43304">
    <property type="entry name" value="PHYTOCHROME-LIKE PROTEIN CPH1"/>
    <property type="match status" value="1"/>
</dbReference>
<keyword evidence="5" id="KW-0418">Kinase</keyword>
<keyword evidence="11" id="KW-1185">Reference proteome</keyword>
<dbReference type="PROSITE" id="PS50109">
    <property type="entry name" value="HIS_KIN"/>
    <property type="match status" value="1"/>
</dbReference>
<protein>
    <recommendedName>
        <fullName evidence="2">histidine kinase</fullName>
        <ecNumber evidence="2">2.7.13.3</ecNumber>
    </recommendedName>
</protein>
<evidence type="ECO:0000313" key="10">
    <source>
        <dbReference type="EMBL" id="QJD96980.1"/>
    </source>
</evidence>
<dbReference type="SUPFAM" id="SSF55785">
    <property type="entry name" value="PYP-like sensor domain (PAS domain)"/>
    <property type="match status" value="5"/>
</dbReference>
<dbReference type="InterPro" id="IPR011712">
    <property type="entry name" value="Sig_transdc_His_kin_sub3_dim/P"/>
</dbReference>
<dbReference type="NCBIfam" id="TIGR00229">
    <property type="entry name" value="sensory_box"/>
    <property type="match status" value="1"/>
</dbReference>
<dbReference type="Pfam" id="PF08447">
    <property type="entry name" value="PAS_3"/>
    <property type="match status" value="2"/>
</dbReference>
<dbReference type="InterPro" id="IPR013655">
    <property type="entry name" value="PAS_fold_3"/>
</dbReference>
<evidence type="ECO:0000256" key="4">
    <source>
        <dbReference type="ARBA" id="ARBA00022679"/>
    </source>
</evidence>
<dbReference type="RefSeq" id="WP_169608770.1">
    <property type="nucleotide sequence ID" value="NZ_CP051682.1"/>
</dbReference>
<dbReference type="SUPFAM" id="SSF55874">
    <property type="entry name" value="ATPase domain of HSP90 chaperone/DNA topoisomerase II/histidine kinase"/>
    <property type="match status" value="1"/>
</dbReference>
<dbReference type="SMART" id="SM00387">
    <property type="entry name" value="HATPase_c"/>
    <property type="match status" value="1"/>
</dbReference>
<dbReference type="InterPro" id="IPR005467">
    <property type="entry name" value="His_kinase_dom"/>
</dbReference>
<feature type="coiled-coil region" evidence="6">
    <location>
        <begin position="881"/>
        <end position="908"/>
    </location>
</feature>
<feature type="domain" description="PAC" evidence="9">
    <location>
        <begin position="700"/>
        <end position="757"/>
    </location>
</feature>
<feature type="domain" description="PAS" evidence="8">
    <location>
        <begin position="758"/>
        <end position="832"/>
    </location>
</feature>
<comment type="catalytic activity">
    <reaction evidence="1">
        <text>ATP + protein L-histidine = ADP + protein N-phospho-L-histidine.</text>
        <dbReference type="EC" id="2.7.13.3"/>
    </reaction>
</comment>
<evidence type="ECO:0000256" key="2">
    <source>
        <dbReference type="ARBA" id="ARBA00012438"/>
    </source>
</evidence>
<dbReference type="InterPro" id="IPR000700">
    <property type="entry name" value="PAS-assoc_C"/>
</dbReference>
<evidence type="ECO:0000313" key="11">
    <source>
        <dbReference type="Proteomes" id="UP000503278"/>
    </source>
</evidence>
<dbReference type="Proteomes" id="UP000503278">
    <property type="component" value="Chromosome"/>
</dbReference>
<dbReference type="SMART" id="SM00086">
    <property type="entry name" value="PAC"/>
    <property type="match status" value="3"/>
</dbReference>
<dbReference type="GO" id="GO:0016020">
    <property type="term" value="C:membrane"/>
    <property type="evidence" value="ECO:0007669"/>
    <property type="project" value="InterPro"/>
</dbReference>
<evidence type="ECO:0000256" key="5">
    <source>
        <dbReference type="ARBA" id="ARBA00022777"/>
    </source>
</evidence>
<dbReference type="Pfam" id="PF07730">
    <property type="entry name" value="HisKA_3"/>
    <property type="match status" value="1"/>
</dbReference>
<dbReference type="GO" id="GO:0000155">
    <property type="term" value="F:phosphorelay sensor kinase activity"/>
    <property type="evidence" value="ECO:0007669"/>
    <property type="project" value="InterPro"/>
</dbReference>
<dbReference type="InterPro" id="IPR035965">
    <property type="entry name" value="PAS-like_dom_sf"/>
</dbReference>
<dbReference type="Gene3D" id="3.30.565.10">
    <property type="entry name" value="Histidine kinase-like ATPase, C-terminal domain"/>
    <property type="match status" value="1"/>
</dbReference>
<dbReference type="PROSITE" id="PS50113">
    <property type="entry name" value="PAC"/>
    <property type="match status" value="3"/>
</dbReference>
<dbReference type="PANTHER" id="PTHR43304:SF1">
    <property type="entry name" value="PAC DOMAIN-CONTAINING PROTEIN"/>
    <property type="match status" value="1"/>
</dbReference>
<dbReference type="InterPro" id="IPR052162">
    <property type="entry name" value="Sensor_kinase/Photoreceptor"/>
</dbReference>
<dbReference type="CDD" id="cd00130">
    <property type="entry name" value="PAS"/>
    <property type="match status" value="1"/>
</dbReference>
<evidence type="ECO:0000256" key="1">
    <source>
        <dbReference type="ARBA" id="ARBA00000085"/>
    </source>
</evidence>
<dbReference type="EMBL" id="CP051682">
    <property type="protein sequence ID" value="QJD96980.1"/>
    <property type="molecule type" value="Genomic_DNA"/>
</dbReference>
<keyword evidence="6" id="KW-0175">Coiled coil</keyword>
<dbReference type="Gene3D" id="3.30.450.20">
    <property type="entry name" value="PAS domain"/>
    <property type="match status" value="5"/>
</dbReference>
<dbReference type="InterPro" id="IPR036890">
    <property type="entry name" value="HATPase_C_sf"/>
</dbReference>
<dbReference type="InterPro" id="IPR001610">
    <property type="entry name" value="PAC"/>
</dbReference>
<feature type="domain" description="PAC" evidence="9">
    <location>
        <begin position="837"/>
        <end position="890"/>
    </location>
</feature>
<evidence type="ECO:0000259" key="8">
    <source>
        <dbReference type="PROSITE" id="PS50112"/>
    </source>
</evidence>
<dbReference type="InterPro" id="IPR003594">
    <property type="entry name" value="HATPase_dom"/>
</dbReference>
<dbReference type="Gene3D" id="1.20.5.1930">
    <property type="match status" value="1"/>
</dbReference>
<organism evidence="10 11">
    <name type="scientific">Mucilaginibacter robiniae</name>
    <dbReference type="NCBI Taxonomy" id="2728022"/>
    <lineage>
        <taxon>Bacteria</taxon>
        <taxon>Pseudomonadati</taxon>
        <taxon>Bacteroidota</taxon>
        <taxon>Sphingobacteriia</taxon>
        <taxon>Sphingobacteriales</taxon>
        <taxon>Sphingobacteriaceae</taxon>
        <taxon>Mucilaginibacter</taxon>
    </lineage>
</organism>
<dbReference type="SMART" id="SM00091">
    <property type="entry name" value="PAS"/>
    <property type="match status" value="1"/>
</dbReference>
<accession>A0A7L5E0T0</accession>
<dbReference type="Pfam" id="PF02518">
    <property type="entry name" value="HATPase_c"/>
    <property type="match status" value="1"/>
</dbReference>
<sequence>MKPKDTHRLDKQPYNTSHTSLTNSNFIATITTRFGILFNFFSAVTTPEAIQPLWAFAQSAYLDNPLPSLFKERLFVHLSRLCPARYCIARHTGFLIGQGLPAGDAQAHTQTIEQVMDLLKRPVPDAARLNTVLNRLEAYAEPVDITAIDSAIEADLFDALTLLFLQPNQSARARQAISKAVGTTNFDRLNIYLSYIHTAHHWAETHPEIVYEPDIVDMMAQHPELAQLLLSTTKTVSIQQGNAQPLPLAEFNEVENVELQTEGLQDPNQTLFNSIDEGLGIAKIILDSSGTPIDFQWLEVNEQFETLMELPAKNILSGQVIPGLEEAYKYYGQVALTGIPARFQLHSPVLRRWFNVCAFRIGEPKLRHIVVTFEDITQQKLAEEQLRLFIIGSSDMLYRMSADWTQMYTLKGESLIPATEHSQSTWIETYISAEDRPEIQATLNQAITNRKTFKMEYRTIKPDGSTDWMLSKAVPVLSKQGRVTEWLVLTVNIVQRKKAEQELKESNALLQSFFDNTPIGMSVLQAVRNENGAIQDFRIRVVSKELERETSRTDLVGKLYAQEYPGIKVTGLFDMMLRVMESGKPEGKEYFYPYDGFVKWFSCMFVKTDDGLVATNFDITERKLAEEEKLKNLILLQHAEEMAGIGSWVYEIATGSFSWSDGMYQLFNLKKGTPVVPEIYLDYISEKSRAVAERMVKYLKTGERAFDKILNITVNGKSKILKVKGTVVYNDEGLPVRLLGVDMDITTSRQAEQQILEDAAMIKGIADAAPDMLYAIDIRTMQHVYVNDKIVQLFGKSPEEIRNLGSMLFEATVYDEDKQKFEENIQVLRQTEDGEVLELTYRLLDDKGQLHWIKTRRAVYQRDEQGSPTHIIGISQDITEQIVLQERNSQLRQERKELEEQQQQAIFRATLGAQEEERKRISESLHNGLGQILYGVKLSLDRVNFNQADRYKENMAILEQSKSLLAESIKESRRISHELMPTILEDFGLKAAVEDICEQFRSAVAFKCSFIGFFRKLDKYIEIAIYRIVQELMINVIKHAQATTASVKIEISNNKVNIAVEDNGKGFDAAQKSDWGIGLQTIRGKVKLLNGKLNLESIINRGSAVHIRFPI</sequence>
<evidence type="ECO:0000256" key="6">
    <source>
        <dbReference type="SAM" id="Coils"/>
    </source>
</evidence>
<evidence type="ECO:0000256" key="3">
    <source>
        <dbReference type="ARBA" id="ARBA00022553"/>
    </source>
</evidence>
<feature type="domain" description="Histidine kinase" evidence="7">
    <location>
        <begin position="1025"/>
        <end position="1111"/>
    </location>
</feature>
<feature type="domain" description="PAC" evidence="9">
    <location>
        <begin position="453"/>
        <end position="505"/>
    </location>
</feature>
<dbReference type="AlphaFoldDB" id="A0A7L5E0T0"/>
<dbReference type="InterPro" id="IPR000014">
    <property type="entry name" value="PAS"/>
</dbReference>
<dbReference type="EC" id="2.7.13.3" evidence="2"/>
<dbReference type="InterPro" id="IPR029032">
    <property type="entry name" value="AhpD-like"/>
</dbReference>
<reference evidence="10 11" key="1">
    <citation type="submission" date="2020-04" db="EMBL/GenBank/DDBJ databases">
        <title>Genome sequencing of novel species.</title>
        <authorList>
            <person name="Heo J."/>
            <person name="Kim S.-J."/>
            <person name="Kim J.-S."/>
            <person name="Hong S.-B."/>
            <person name="Kwon S.-W."/>
        </authorList>
    </citation>
    <scope>NUCLEOTIDE SEQUENCE [LARGE SCALE GENOMIC DNA]</scope>
    <source>
        <strain evidence="10 11">F39-2</strain>
    </source>
</reference>
<proteinExistence type="predicted"/>
<keyword evidence="4" id="KW-0808">Transferase</keyword>
<dbReference type="KEGG" id="mrob:HH214_14435"/>
<dbReference type="SUPFAM" id="SSF69118">
    <property type="entry name" value="AhpD-like"/>
    <property type="match status" value="1"/>
</dbReference>
<dbReference type="CDD" id="cd16917">
    <property type="entry name" value="HATPase_UhpB-NarQ-NarX-like"/>
    <property type="match status" value="1"/>
</dbReference>
<name>A0A7L5E0T0_9SPHI</name>
<gene>
    <name evidence="10" type="ORF">HH214_14435</name>
</gene>
<dbReference type="GO" id="GO:0046983">
    <property type="term" value="F:protein dimerization activity"/>
    <property type="evidence" value="ECO:0007669"/>
    <property type="project" value="InterPro"/>
</dbReference>
<dbReference type="PROSITE" id="PS50112">
    <property type="entry name" value="PAS"/>
    <property type="match status" value="1"/>
</dbReference>